<dbReference type="STRING" id="7238.B4HEA2"/>
<evidence type="ECO:0000256" key="1">
    <source>
        <dbReference type="ARBA" id="ARBA00023125"/>
    </source>
</evidence>
<feature type="domain" description="HMG box" evidence="3">
    <location>
        <begin position="8"/>
        <end position="77"/>
    </location>
</feature>
<accession>B4HEA2</accession>
<dbReference type="HOGENOM" id="CLU_1898394_0_0_1"/>
<dbReference type="KEGG" id="dse:6607444"/>
<dbReference type="OrthoDB" id="7823158at2759"/>
<dbReference type="InterPro" id="IPR009071">
    <property type="entry name" value="HMG_box_dom"/>
</dbReference>
<dbReference type="Gene3D" id="1.10.30.10">
    <property type="entry name" value="High mobility group box domain"/>
    <property type="match status" value="1"/>
</dbReference>
<sequence>MSDCGTRPKKPMSAFLMWMNSNGRKHIKAKHPEISVQDVSVKGGEIWRAMVDEDKVVWQEAARTAMDEYKGKLQQWNTLRDQSEVCLSPTYPQNYEAQLSSRFSKTNQKPTLFVYDCKDETMAPICRKCFSKIKCFH</sequence>
<dbReference type="AlphaFoldDB" id="B4HEA2"/>
<keyword evidence="5" id="KW-1185">Reference proteome</keyword>
<dbReference type="Proteomes" id="UP000001292">
    <property type="component" value="Unassembled WGS sequence"/>
</dbReference>
<dbReference type="PROSITE" id="PS50118">
    <property type="entry name" value="HMG_BOX_2"/>
    <property type="match status" value="1"/>
</dbReference>
<dbReference type="EMBL" id="CH480815">
    <property type="protein sequence ID" value="EDW43199.1"/>
    <property type="molecule type" value="Genomic_DNA"/>
</dbReference>
<gene>
    <name evidence="4" type="primary">Dsec\GM26441</name>
    <name evidence="4" type="ORF">Dsec_GM26441</name>
</gene>
<feature type="DNA-binding region" description="HMG box" evidence="2">
    <location>
        <begin position="8"/>
        <end position="77"/>
    </location>
</feature>
<dbReference type="OMA" id="FVYDCKD"/>
<keyword evidence="1 2" id="KW-0238">DNA-binding</keyword>
<proteinExistence type="predicted"/>
<reference evidence="4 5" key="1">
    <citation type="journal article" date="2007" name="Nature">
        <title>Evolution of genes and genomes on the Drosophila phylogeny.</title>
        <authorList>
            <consortium name="Drosophila 12 Genomes Consortium"/>
            <person name="Clark A.G."/>
            <person name="Eisen M.B."/>
            <person name="Smith D.R."/>
            <person name="Bergman C.M."/>
            <person name="Oliver B."/>
            <person name="Markow T.A."/>
            <person name="Kaufman T.C."/>
            <person name="Kellis M."/>
            <person name="Gelbart W."/>
            <person name="Iyer V.N."/>
            <person name="Pollard D.A."/>
            <person name="Sackton T.B."/>
            <person name="Larracuente A.M."/>
            <person name="Singh N.D."/>
            <person name="Abad J.P."/>
            <person name="Abt D.N."/>
            <person name="Adryan B."/>
            <person name="Aguade M."/>
            <person name="Akashi H."/>
            <person name="Anderson W.W."/>
            <person name="Aquadro C.F."/>
            <person name="Ardell D.H."/>
            <person name="Arguello R."/>
            <person name="Artieri C.G."/>
            <person name="Barbash D.A."/>
            <person name="Barker D."/>
            <person name="Barsanti P."/>
            <person name="Batterham P."/>
            <person name="Batzoglou S."/>
            <person name="Begun D."/>
            <person name="Bhutkar A."/>
            <person name="Blanco E."/>
            <person name="Bosak S.A."/>
            <person name="Bradley R.K."/>
            <person name="Brand A.D."/>
            <person name="Brent M.R."/>
            <person name="Brooks A.N."/>
            <person name="Brown R.H."/>
            <person name="Butlin R.K."/>
            <person name="Caggese C."/>
            <person name="Calvi B.R."/>
            <person name="Bernardo de Carvalho A."/>
            <person name="Caspi A."/>
            <person name="Castrezana S."/>
            <person name="Celniker S.E."/>
            <person name="Chang J.L."/>
            <person name="Chapple C."/>
            <person name="Chatterji S."/>
            <person name="Chinwalla A."/>
            <person name="Civetta A."/>
            <person name="Clifton S.W."/>
            <person name="Comeron J.M."/>
            <person name="Costello J.C."/>
            <person name="Coyne J.A."/>
            <person name="Daub J."/>
            <person name="David R.G."/>
            <person name="Delcher A.L."/>
            <person name="Delehaunty K."/>
            <person name="Do C.B."/>
            <person name="Ebling H."/>
            <person name="Edwards K."/>
            <person name="Eickbush T."/>
            <person name="Evans J.D."/>
            <person name="Filipski A."/>
            <person name="Findeiss S."/>
            <person name="Freyhult E."/>
            <person name="Fulton L."/>
            <person name="Fulton R."/>
            <person name="Garcia A.C."/>
            <person name="Gardiner A."/>
            <person name="Garfield D.A."/>
            <person name="Garvin B.E."/>
            <person name="Gibson G."/>
            <person name="Gilbert D."/>
            <person name="Gnerre S."/>
            <person name="Godfrey J."/>
            <person name="Good R."/>
            <person name="Gotea V."/>
            <person name="Gravely B."/>
            <person name="Greenberg A.J."/>
            <person name="Griffiths-Jones S."/>
            <person name="Gross S."/>
            <person name="Guigo R."/>
            <person name="Gustafson E.A."/>
            <person name="Haerty W."/>
            <person name="Hahn M.W."/>
            <person name="Halligan D.L."/>
            <person name="Halpern A.L."/>
            <person name="Halter G.M."/>
            <person name="Han M.V."/>
            <person name="Heger A."/>
            <person name="Hillier L."/>
            <person name="Hinrichs A.S."/>
            <person name="Holmes I."/>
            <person name="Hoskins R.A."/>
            <person name="Hubisz M.J."/>
            <person name="Hultmark D."/>
            <person name="Huntley M.A."/>
            <person name="Jaffe D.B."/>
            <person name="Jagadeeshan S."/>
            <person name="Jeck W.R."/>
            <person name="Johnson J."/>
            <person name="Jones C.D."/>
            <person name="Jordan W.C."/>
            <person name="Karpen G.H."/>
            <person name="Kataoka E."/>
            <person name="Keightley P.D."/>
            <person name="Kheradpour P."/>
            <person name="Kirkness E.F."/>
            <person name="Koerich L.B."/>
            <person name="Kristiansen K."/>
            <person name="Kudrna D."/>
            <person name="Kulathinal R.J."/>
            <person name="Kumar S."/>
            <person name="Kwok R."/>
            <person name="Lander E."/>
            <person name="Langley C.H."/>
            <person name="Lapoint R."/>
            <person name="Lazzaro B.P."/>
            <person name="Lee S.J."/>
            <person name="Levesque L."/>
            <person name="Li R."/>
            <person name="Lin C.F."/>
            <person name="Lin M.F."/>
            <person name="Lindblad-Toh K."/>
            <person name="Llopart A."/>
            <person name="Long M."/>
            <person name="Low L."/>
            <person name="Lozovsky E."/>
            <person name="Lu J."/>
            <person name="Luo M."/>
            <person name="Machado C.A."/>
            <person name="Makalowski W."/>
            <person name="Marzo M."/>
            <person name="Matsuda M."/>
            <person name="Matzkin L."/>
            <person name="McAllister B."/>
            <person name="McBride C.S."/>
            <person name="McKernan B."/>
            <person name="McKernan K."/>
            <person name="Mendez-Lago M."/>
            <person name="Minx P."/>
            <person name="Mollenhauer M.U."/>
            <person name="Montooth K."/>
            <person name="Mount S.M."/>
            <person name="Mu X."/>
            <person name="Myers E."/>
            <person name="Negre B."/>
            <person name="Newfeld S."/>
            <person name="Nielsen R."/>
            <person name="Noor M.A."/>
            <person name="O'Grady P."/>
            <person name="Pachter L."/>
            <person name="Papaceit M."/>
            <person name="Parisi M.J."/>
            <person name="Parisi M."/>
            <person name="Parts L."/>
            <person name="Pedersen J.S."/>
            <person name="Pesole G."/>
            <person name="Phillippy A.M."/>
            <person name="Ponting C.P."/>
            <person name="Pop M."/>
            <person name="Porcelli D."/>
            <person name="Powell J.R."/>
            <person name="Prohaska S."/>
            <person name="Pruitt K."/>
            <person name="Puig M."/>
            <person name="Quesneville H."/>
            <person name="Ram K.R."/>
            <person name="Rand D."/>
            <person name="Rasmussen M.D."/>
            <person name="Reed L.K."/>
            <person name="Reenan R."/>
            <person name="Reily A."/>
            <person name="Remington K.A."/>
            <person name="Rieger T.T."/>
            <person name="Ritchie M.G."/>
            <person name="Robin C."/>
            <person name="Rogers Y.H."/>
            <person name="Rohde C."/>
            <person name="Rozas J."/>
            <person name="Rubenfield M.J."/>
            <person name="Ruiz A."/>
            <person name="Russo S."/>
            <person name="Salzberg S.L."/>
            <person name="Sanchez-Gracia A."/>
            <person name="Saranga D.J."/>
            <person name="Sato H."/>
            <person name="Schaeffer S.W."/>
            <person name="Schatz M.C."/>
            <person name="Schlenke T."/>
            <person name="Schwartz R."/>
            <person name="Segarra C."/>
            <person name="Singh R.S."/>
            <person name="Sirot L."/>
            <person name="Sirota M."/>
            <person name="Sisneros N.B."/>
            <person name="Smith C.D."/>
            <person name="Smith T.F."/>
            <person name="Spieth J."/>
            <person name="Stage D.E."/>
            <person name="Stark A."/>
            <person name="Stephan W."/>
            <person name="Strausberg R.L."/>
            <person name="Strempel S."/>
            <person name="Sturgill D."/>
            <person name="Sutton G."/>
            <person name="Sutton G.G."/>
            <person name="Tao W."/>
            <person name="Teichmann S."/>
            <person name="Tobari Y.N."/>
            <person name="Tomimura Y."/>
            <person name="Tsolas J.M."/>
            <person name="Valente V.L."/>
            <person name="Venter E."/>
            <person name="Venter J.C."/>
            <person name="Vicario S."/>
            <person name="Vieira F.G."/>
            <person name="Vilella A.J."/>
            <person name="Villasante A."/>
            <person name="Walenz B."/>
            <person name="Wang J."/>
            <person name="Wasserman M."/>
            <person name="Watts T."/>
            <person name="Wilson D."/>
            <person name="Wilson R.K."/>
            <person name="Wing R.A."/>
            <person name="Wolfner M.F."/>
            <person name="Wong A."/>
            <person name="Wong G.K."/>
            <person name="Wu C.I."/>
            <person name="Wu G."/>
            <person name="Yamamoto D."/>
            <person name="Yang H.P."/>
            <person name="Yang S.P."/>
            <person name="Yorke J.A."/>
            <person name="Yoshida K."/>
            <person name="Zdobnov E."/>
            <person name="Zhang P."/>
            <person name="Zhang Y."/>
            <person name="Zimin A.V."/>
            <person name="Baldwin J."/>
            <person name="Abdouelleil A."/>
            <person name="Abdulkadir J."/>
            <person name="Abebe A."/>
            <person name="Abera B."/>
            <person name="Abreu J."/>
            <person name="Acer S.C."/>
            <person name="Aftuck L."/>
            <person name="Alexander A."/>
            <person name="An P."/>
            <person name="Anderson E."/>
            <person name="Anderson S."/>
            <person name="Arachi H."/>
            <person name="Azer M."/>
            <person name="Bachantsang P."/>
            <person name="Barry A."/>
            <person name="Bayul T."/>
            <person name="Berlin A."/>
            <person name="Bessette D."/>
            <person name="Bloom T."/>
            <person name="Blye J."/>
            <person name="Boguslavskiy L."/>
            <person name="Bonnet C."/>
            <person name="Boukhgalter B."/>
            <person name="Bourzgui I."/>
            <person name="Brown A."/>
            <person name="Cahill P."/>
            <person name="Channer S."/>
            <person name="Cheshatsang Y."/>
            <person name="Chuda L."/>
            <person name="Citroen M."/>
            <person name="Collymore A."/>
            <person name="Cooke P."/>
            <person name="Costello M."/>
            <person name="D'Aco K."/>
            <person name="Daza R."/>
            <person name="De Haan G."/>
            <person name="DeGray S."/>
            <person name="DeMaso C."/>
            <person name="Dhargay N."/>
            <person name="Dooley K."/>
            <person name="Dooley E."/>
            <person name="Doricent M."/>
            <person name="Dorje P."/>
            <person name="Dorjee K."/>
            <person name="Dupes A."/>
            <person name="Elong R."/>
            <person name="Falk J."/>
            <person name="Farina A."/>
            <person name="Faro S."/>
            <person name="Ferguson D."/>
            <person name="Fisher S."/>
            <person name="Foley C.D."/>
            <person name="Franke A."/>
            <person name="Friedrich D."/>
            <person name="Gadbois L."/>
            <person name="Gearin G."/>
            <person name="Gearin C.R."/>
            <person name="Giannoukos G."/>
            <person name="Goode T."/>
            <person name="Graham J."/>
            <person name="Grandbois E."/>
            <person name="Grewal S."/>
            <person name="Gyaltsen K."/>
            <person name="Hafez N."/>
            <person name="Hagos B."/>
            <person name="Hall J."/>
            <person name="Henson C."/>
            <person name="Hollinger A."/>
            <person name="Honan T."/>
            <person name="Huard M.D."/>
            <person name="Hughes L."/>
            <person name="Hurhula B."/>
            <person name="Husby M.E."/>
            <person name="Kamat A."/>
            <person name="Kanga B."/>
            <person name="Kashin S."/>
            <person name="Khazanovich D."/>
            <person name="Kisner P."/>
            <person name="Lance K."/>
            <person name="Lara M."/>
            <person name="Lee W."/>
            <person name="Lennon N."/>
            <person name="Letendre F."/>
            <person name="LeVine R."/>
            <person name="Lipovsky A."/>
            <person name="Liu X."/>
            <person name="Liu J."/>
            <person name="Liu S."/>
            <person name="Lokyitsang T."/>
            <person name="Lokyitsang Y."/>
            <person name="Lubonja R."/>
            <person name="Lui A."/>
            <person name="MacDonald P."/>
            <person name="Magnisalis V."/>
            <person name="Maru K."/>
            <person name="Matthews C."/>
            <person name="McCusker W."/>
            <person name="McDonough S."/>
            <person name="Mehta T."/>
            <person name="Meldrim J."/>
            <person name="Meneus L."/>
            <person name="Mihai O."/>
            <person name="Mihalev A."/>
            <person name="Mihova T."/>
            <person name="Mittelman R."/>
            <person name="Mlenga V."/>
            <person name="Montmayeur A."/>
            <person name="Mulrain L."/>
            <person name="Navidi A."/>
            <person name="Naylor J."/>
            <person name="Negash T."/>
            <person name="Nguyen T."/>
            <person name="Nguyen N."/>
            <person name="Nicol R."/>
            <person name="Norbu C."/>
            <person name="Norbu N."/>
            <person name="Novod N."/>
            <person name="O'Neill B."/>
            <person name="Osman S."/>
            <person name="Markiewicz E."/>
            <person name="Oyono O.L."/>
            <person name="Patti C."/>
            <person name="Phunkhang P."/>
            <person name="Pierre F."/>
            <person name="Priest M."/>
            <person name="Raghuraman S."/>
            <person name="Rege F."/>
            <person name="Reyes R."/>
            <person name="Rise C."/>
            <person name="Rogov P."/>
            <person name="Ross K."/>
            <person name="Ryan E."/>
            <person name="Settipalli S."/>
            <person name="Shea T."/>
            <person name="Sherpa N."/>
            <person name="Shi L."/>
            <person name="Shih D."/>
            <person name="Sparrow T."/>
            <person name="Spaulding J."/>
            <person name="Stalker J."/>
            <person name="Stange-Thomann N."/>
            <person name="Stavropoulos S."/>
            <person name="Stone C."/>
            <person name="Strader C."/>
            <person name="Tesfaye S."/>
            <person name="Thomson T."/>
            <person name="Thoulutsang Y."/>
            <person name="Thoulutsang D."/>
            <person name="Topham K."/>
            <person name="Topping I."/>
            <person name="Tsamla T."/>
            <person name="Vassiliev H."/>
            <person name="Vo A."/>
            <person name="Wangchuk T."/>
            <person name="Wangdi T."/>
            <person name="Weiand M."/>
            <person name="Wilkinson J."/>
            <person name="Wilson A."/>
            <person name="Yadav S."/>
            <person name="Young G."/>
            <person name="Yu Q."/>
            <person name="Zembek L."/>
            <person name="Zhong D."/>
            <person name="Zimmer A."/>
            <person name="Zwirko Z."/>
            <person name="Jaffe D.B."/>
            <person name="Alvarez P."/>
            <person name="Brockman W."/>
            <person name="Butler J."/>
            <person name="Chin C."/>
            <person name="Gnerre S."/>
            <person name="Grabherr M."/>
            <person name="Kleber M."/>
            <person name="Mauceli E."/>
            <person name="MacCallum I."/>
        </authorList>
    </citation>
    <scope>NUCLEOTIDE SEQUENCE [LARGE SCALE GENOMIC DNA]</scope>
    <source>
        <strain evidence="5">Rob3c / Tucson 14021-0248.25</strain>
    </source>
</reference>
<evidence type="ECO:0000259" key="3">
    <source>
        <dbReference type="PROSITE" id="PS50118"/>
    </source>
</evidence>
<dbReference type="CDD" id="cd21994">
    <property type="entry name" value="HMG-box_SSRP1-like"/>
    <property type="match status" value="1"/>
</dbReference>
<dbReference type="SUPFAM" id="SSF47095">
    <property type="entry name" value="HMG-box"/>
    <property type="match status" value="1"/>
</dbReference>
<evidence type="ECO:0000313" key="4">
    <source>
        <dbReference type="EMBL" id="EDW43199.1"/>
    </source>
</evidence>
<evidence type="ECO:0000313" key="5">
    <source>
        <dbReference type="Proteomes" id="UP000001292"/>
    </source>
</evidence>
<dbReference type="PANTHER" id="PTHR48112:SF20">
    <property type="entry name" value="HIGH MOBILITY GROUP PROTEIN D-RELATED"/>
    <property type="match status" value="1"/>
</dbReference>
<protein>
    <submittedName>
        <fullName evidence="4">GM26441</fullName>
    </submittedName>
</protein>
<dbReference type="InterPro" id="IPR050342">
    <property type="entry name" value="HMGB"/>
</dbReference>
<organism evidence="5">
    <name type="scientific">Drosophila sechellia</name>
    <name type="common">Fruit fly</name>
    <dbReference type="NCBI Taxonomy" id="7238"/>
    <lineage>
        <taxon>Eukaryota</taxon>
        <taxon>Metazoa</taxon>
        <taxon>Ecdysozoa</taxon>
        <taxon>Arthropoda</taxon>
        <taxon>Hexapoda</taxon>
        <taxon>Insecta</taxon>
        <taxon>Pterygota</taxon>
        <taxon>Neoptera</taxon>
        <taxon>Endopterygota</taxon>
        <taxon>Diptera</taxon>
        <taxon>Brachycera</taxon>
        <taxon>Muscomorpha</taxon>
        <taxon>Ephydroidea</taxon>
        <taxon>Drosophilidae</taxon>
        <taxon>Drosophila</taxon>
        <taxon>Sophophora</taxon>
    </lineage>
</organism>
<dbReference type="InterPro" id="IPR036910">
    <property type="entry name" value="HMG_box_dom_sf"/>
</dbReference>
<dbReference type="SMART" id="SM00398">
    <property type="entry name" value="HMG"/>
    <property type="match status" value="1"/>
</dbReference>
<dbReference type="Pfam" id="PF00505">
    <property type="entry name" value="HMG_box"/>
    <property type="match status" value="1"/>
</dbReference>
<dbReference type="PhylomeDB" id="B4HEA2"/>
<dbReference type="GO" id="GO:0006357">
    <property type="term" value="P:regulation of transcription by RNA polymerase II"/>
    <property type="evidence" value="ECO:0007669"/>
    <property type="project" value="TreeGrafter"/>
</dbReference>
<dbReference type="GO" id="GO:0005634">
    <property type="term" value="C:nucleus"/>
    <property type="evidence" value="ECO:0007669"/>
    <property type="project" value="UniProtKB-UniRule"/>
</dbReference>
<name>B4HEA2_DROSE</name>
<dbReference type="PANTHER" id="PTHR48112">
    <property type="entry name" value="HIGH MOBILITY GROUP PROTEIN DSP1"/>
    <property type="match status" value="1"/>
</dbReference>
<keyword evidence="2" id="KW-0539">Nucleus</keyword>
<evidence type="ECO:0000256" key="2">
    <source>
        <dbReference type="PROSITE-ProRule" id="PRU00267"/>
    </source>
</evidence>
<dbReference type="GO" id="GO:0003677">
    <property type="term" value="F:DNA binding"/>
    <property type="evidence" value="ECO:0007669"/>
    <property type="project" value="UniProtKB-UniRule"/>
</dbReference>